<keyword evidence="3" id="KW-1185">Reference proteome</keyword>
<feature type="compositionally biased region" description="Low complexity" evidence="1">
    <location>
        <begin position="21"/>
        <end position="63"/>
    </location>
</feature>
<evidence type="ECO:0000256" key="1">
    <source>
        <dbReference type="SAM" id="MobiDB-lite"/>
    </source>
</evidence>
<comment type="caution">
    <text evidence="2">The sequence shown here is derived from an EMBL/GenBank/DDBJ whole genome shotgun (WGS) entry which is preliminary data.</text>
</comment>
<dbReference type="Pfam" id="PF11720">
    <property type="entry name" value="Inhibitor_I78"/>
    <property type="match status" value="1"/>
</dbReference>
<evidence type="ECO:0000313" key="2">
    <source>
        <dbReference type="EMBL" id="MXU64910.1"/>
    </source>
</evidence>
<proteinExistence type="predicted"/>
<reference evidence="2 3" key="1">
    <citation type="submission" date="2019-12" db="EMBL/GenBank/DDBJ databases">
        <title>Strain KN286 was isolated from seawater, which was collected from Caroline Seamount in the tropical western Pacific.</title>
        <authorList>
            <person name="Wang Q."/>
        </authorList>
    </citation>
    <scope>NUCLEOTIDE SEQUENCE [LARGE SCALE GENOMIC DNA]</scope>
    <source>
        <strain evidence="2 3">KN286</strain>
    </source>
</reference>
<name>A0A6B0TK78_9RHOB</name>
<feature type="region of interest" description="Disordered" evidence="1">
    <location>
        <begin position="96"/>
        <end position="120"/>
    </location>
</feature>
<dbReference type="EMBL" id="WUWG01000001">
    <property type="protein sequence ID" value="MXU64910.1"/>
    <property type="molecule type" value="Genomic_DNA"/>
</dbReference>
<feature type="region of interest" description="Disordered" evidence="1">
    <location>
        <begin position="1"/>
        <end position="84"/>
    </location>
</feature>
<accession>A0A6B0TK78</accession>
<protein>
    <recommendedName>
        <fullName evidence="4">Peptidase inhibitor I78 family protein</fullName>
    </recommendedName>
</protein>
<dbReference type="InterPro" id="IPR021719">
    <property type="entry name" value="Prot_inh_I78"/>
</dbReference>
<dbReference type="Gene3D" id="3.30.10.10">
    <property type="entry name" value="Trypsin Inhibitor V, subunit A"/>
    <property type="match status" value="1"/>
</dbReference>
<sequence>MIALALATGVAACDEEDNSAADDGGTTETTETTESSDAATDTSTDTATDSAADSGTDASTDTASDSEAEAPADDATATADGGDECGAAAFAELVGQPRSALEGQTLPEGTRVAGPTDAVTSDFNPTRLNITTDADDVIVKVECG</sequence>
<feature type="compositionally biased region" description="Low complexity" evidence="1">
    <location>
        <begin position="73"/>
        <end position="84"/>
    </location>
</feature>
<evidence type="ECO:0000313" key="3">
    <source>
        <dbReference type="Proteomes" id="UP000436016"/>
    </source>
</evidence>
<gene>
    <name evidence="2" type="ORF">GSH16_05595</name>
</gene>
<organism evidence="2 3">
    <name type="scientific">Oceanomicrobium pacificus</name>
    <dbReference type="NCBI Taxonomy" id="2692916"/>
    <lineage>
        <taxon>Bacteria</taxon>
        <taxon>Pseudomonadati</taxon>
        <taxon>Pseudomonadota</taxon>
        <taxon>Alphaproteobacteria</taxon>
        <taxon>Rhodobacterales</taxon>
        <taxon>Paracoccaceae</taxon>
        <taxon>Oceanomicrobium</taxon>
    </lineage>
</organism>
<dbReference type="AlphaFoldDB" id="A0A6B0TK78"/>
<dbReference type="Proteomes" id="UP000436016">
    <property type="component" value="Unassembled WGS sequence"/>
</dbReference>
<evidence type="ECO:0008006" key="4">
    <source>
        <dbReference type="Google" id="ProtNLM"/>
    </source>
</evidence>